<reference evidence="7 8" key="1">
    <citation type="journal article" date="2010" name="Stand. Genomic Sci.">
        <title>Complete genome sequence of Conexibacter woesei type strain (ID131577).</title>
        <authorList>
            <person name="Pukall R."/>
            <person name="Lapidus A."/>
            <person name="Glavina Del Rio T."/>
            <person name="Copeland A."/>
            <person name="Tice H."/>
            <person name="Cheng J.-F."/>
            <person name="Lucas S."/>
            <person name="Chen F."/>
            <person name="Nolan M."/>
            <person name="Bruce D."/>
            <person name="Goodwin L."/>
            <person name="Pitluck S."/>
            <person name="Mavromatis K."/>
            <person name="Ivanova N."/>
            <person name="Ovchinnikova G."/>
            <person name="Pati A."/>
            <person name="Chen A."/>
            <person name="Palaniappan K."/>
            <person name="Land M."/>
            <person name="Hauser L."/>
            <person name="Chang Y.-J."/>
            <person name="Jeffries C.D."/>
            <person name="Chain P."/>
            <person name="Meincke L."/>
            <person name="Sims D."/>
            <person name="Brettin T."/>
            <person name="Detter J.C."/>
            <person name="Rohde M."/>
            <person name="Goeker M."/>
            <person name="Bristow J."/>
            <person name="Eisen J.A."/>
            <person name="Markowitz V."/>
            <person name="Kyrpides N.C."/>
            <person name="Klenk H.-P."/>
            <person name="Hugenholtz P."/>
        </authorList>
    </citation>
    <scope>NUCLEOTIDE SEQUENCE [LARGE SCALE GENOMIC DNA]</scope>
    <source>
        <strain evidence="8">DSM 14684 / CIP 108061 / JCM 11494 / NBRC 100937 / ID131577</strain>
    </source>
</reference>
<dbReference type="PANTHER" id="PTHR43370:SF2">
    <property type="entry name" value="ABC TRANSPORTER PERMEASE PROTEIN"/>
    <property type="match status" value="1"/>
</dbReference>
<comment type="subcellular location">
    <subcellularLocation>
        <location evidence="1">Cell membrane</location>
        <topology evidence="1">Multi-pass membrane protein</topology>
    </subcellularLocation>
</comment>
<proteinExistence type="predicted"/>
<evidence type="ECO:0000256" key="6">
    <source>
        <dbReference type="SAM" id="Phobius"/>
    </source>
</evidence>
<accession>D3F893</accession>
<dbReference type="AlphaFoldDB" id="D3F893"/>
<feature type="transmembrane region" description="Helical" evidence="6">
    <location>
        <begin position="144"/>
        <end position="160"/>
    </location>
</feature>
<dbReference type="InterPro" id="IPR001851">
    <property type="entry name" value="ABC_transp_permease"/>
</dbReference>
<evidence type="ECO:0000256" key="1">
    <source>
        <dbReference type="ARBA" id="ARBA00004651"/>
    </source>
</evidence>
<dbReference type="KEGG" id="cwo:Cwoe_0528"/>
<gene>
    <name evidence="7" type="ordered locus">Cwoe_0528</name>
</gene>
<feature type="transmembrane region" description="Helical" evidence="6">
    <location>
        <begin position="90"/>
        <end position="110"/>
    </location>
</feature>
<dbReference type="GO" id="GO:0005886">
    <property type="term" value="C:plasma membrane"/>
    <property type="evidence" value="ECO:0007669"/>
    <property type="project" value="UniProtKB-SubCell"/>
</dbReference>
<dbReference type="STRING" id="469383.Cwoe_0528"/>
<dbReference type="GO" id="GO:0022857">
    <property type="term" value="F:transmembrane transporter activity"/>
    <property type="evidence" value="ECO:0007669"/>
    <property type="project" value="InterPro"/>
</dbReference>
<organism evidence="7 8">
    <name type="scientific">Conexibacter woesei (strain DSM 14684 / CCUG 47730 / CIP 108061 / JCM 11494 / NBRC 100937 / ID131577)</name>
    <dbReference type="NCBI Taxonomy" id="469383"/>
    <lineage>
        <taxon>Bacteria</taxon>
        <taxon>Bacillati</taxon>
        <taxon>Actinomycetota</taxon>
        <taxon>Thermoleophilia</taxon>
        <taxon>Solirubrobacterales</taxon>
        <taxon>Conexibacteraceae</taxon>
        <taxon>Conexibacter</taxon>
    </lineage>
</organism>
<keyword evidence="4 6" id="KW-1133">Transmembrane helix</keyword>
<evidence type="ECO:0000256" key="2">
    <source>
        <dbReference type="ARBA" id="ARBA00022475"/>
    </source>
</evidence>
<name>D3F893_CONWI</name>
<keyword evidence="2" id="KW-1003">Cell membrane</keyword>
<evidence type="ECO:0000256" key="5">
    <source>
        <dbReference type="ARBA" id="ARBA00023136"/>
    </source>
</evidence>
<dbReference type="CDD" id="cd06580">
    <property type="entry name" value="TM_PBP1_transp_TpRbsC_like"/>
    <property type="match status" value="1"/>
</dbReference>
<keyword evidence="8" id="KW-1185">Reference proteome</keyword>
<keyword evidence="3 6" id="KW-0812">Transmembrane</keyword>
<feature type="transmembrane region" description="Helical" evidence="6">
    <location>
        <begin position="35"/>
        <end position="55"/>
    </location>
</feature>
<dbReference type="eggNOG" id="COG1079">
    <property type="taxonomic scope" value="Bacteria"/>
</dbReference>
<feature type="transmembrane region" description="Helical" evidence="6">
    <location>
        <begin position="270"/>
        <end position="289"/>
    </location>
</feature>
<dbReference type="HOGENOM" id="CLU_040769_1_1_11"/>
<evidence type="ECO:0000313" key="8">
    <source>
        <dbReference type="Proteomes" id="UP000008229"/>
    </source>
</evidence>
<evidence type="ECO:0000256" key="3">
    <source>
        <dbReference type="ARBA" id="ARBA00022692"/>
    </source>
</evidence>
<dbReference type="RefSeq" id="WP_012932016.1">
    <property type="nucleotide sequence ID" value="NC_013739.1"/>
</dbReference>
<reference evidence="8" key="2">
    <citation type="submission" date="2010-01" db="EMBL/GenBank/DDBJ databases">
        <title>The complete genome of Conexibacter woesei DSM 14684.</title>
        <authorList>
            <consortium name="US DOE Joint Genome Institute (JGI-PGF)"/>
            <person name="Lucas S."/>
            <person name="Copeland A."/>
            <person name="Lapidus A."/>
            <person name="Glavina del Rio T."/>
            <person name="Dalin E."/>
            <person name="Tice H."/>
            <person name="Bruce D."/>
            <person name="Goodwin L."/>
            <person name="Pitluck S."/>
            <person name="Kyrpides N."/>
            <person name="Mavromatis K."/>
            <person name="Ivanova N."/>
            <person name="Mikhailova N."/>
            <person name="Chertkov O."/>
            <person name="Brettin T."/>
            <person name="Detter J.C."/>
            <person name="Han C."/>
            <person name="Larimer F."/>
            <person name="Land M."/>
            <person name="Hauser L."/>
            <person name="Markowitz V."/>
            <person name="Cheng J.-F."/>
            <person name="Hugenholtz P."/>
            <person name="Woyke T."/>
            <person name="Wu D."/>
            <person name="Pukall R."/>
            <person name="Steenblock K."/>
            <person name="Schneider S."/>
            <person name="Klenk H.-P."/>
            <person name="Eisen J.A."/>
        </authorList>
    </citation>
    <scope>NUCLEOTIDE SEQUENCE [LARGE SCALE GENOMIC DNA]</scope>
    <source>
        <strain evidence="8">DSM 14684 / CIP 108061 / JCM 11494 / NBRC 100937 / ID131577</strain>
    </source>
</reference>
<dbReference type="EMBL" id="CP001854">
    <property type="protein sequence ID" value="ADB48963.1"/>
    <property type="molecule type" value="Genomic_DNA"/>
</dbReference>
<keyword evidence="5 6" id="KW-0472">Membrane</keyword>
<evidence type="ECO:0000256" key="4">
    <source>
        <dbReference type="ARBA" id="ARBA00022989"/>
    </source>
</evidence>
<sequence>MTDTLLESSLQTAFITATPILLAATGELLAEKSGIYNIGIEGIMLLGALAGFVAGYETGSFVAAMCAGAAVGALAAAVFAVVSIVLGGELVIAGLGLVFGALGLTGALGVDYVQQSAGVSVPVIDVPGAASLPVIGPALFNQPVMVYLAFGLPLLVGLMLKRSQHGLNLRATGEDPEVADALGVDVTRMRVLYALVGGALAGVGGAFLSVGVVGTWISNISGGQGWTAFAIVIFAGWRPSLLLVGALLFGGLGTLGNVGQALGWDVPSQVFSALPFAGTLLVLLLAAGIRARTTSSPPWPSALGRPFFRGAS</sequence>
<feature type="transmembrane region" description="Helical" evidence="6">
    <location>
        <begin position="12"/>
        <end position="30"/>
    </location>
</feature>
<feature type="transmembrane region" description="Helical" evidence="6">
    <location>
        <begin position="191"/>
        <end position="210"/>
    </location>
</feature>
<dbReference type="Proteomes" id="UP000008229">
    <property type="component" value="Chromosome"/>
</dbReference>
<protein>
    <submittedName>
        <fullName evidence="7">Inner-membrane translocator</fullName>
    </submittedName>
</protein>
<evidence type="ECO:0000313" key="7">
    <source>
        <dbReference type="EMBL" id="ADB48963.1"/>
    </source>
</evidence>
<dbReference type="PANTHER" id="PTHR43370">
    <property type="entry name" value="SUGAR ABC TRANSPORTER INTEGRAL MEMBRANE PROTEIN-RELATED"/>
    <property type="match status" value="1"/>
</dbReference>
<dbReference type="Pfam" id="PF02653">
    <property type="entry name" value="BPD_transp_2"/>
    <property type="match status" value="1"/>
</dbReference>
<dbReference type="OrthoDB" id="9792579at2"/>
<feature type="transmembrane region" description="Helical" evidence="6">
    <location>
        <begin position="61"/>
        <end position="83"/>
    </location>
</feature>